<dbReference type="STRING" id="745531.A0A0C3S9K6"/>
<dbReference type="Gene3D" id="3.30.420.10">
    <property type="entry name" value="Ribonuclease H-like superfamily/Ribonuclease H"/>
    <property type="match status" value="1"/>
</dbReference>
<organism evidence="2 3">
    <name type="scientific">Phlebiopsis gigantea (strain 11061_1 CR5-6)</name>
    <name type="common">White-rot fungus</name>
    <name type="synonym">Peniophora gigantea</name>
    <dbReference type="NCBI Taxonomy" id="745531"/>
    <lineage>
        <taxon>Eukaryota</taxon>
        <taxon>Fungi</taxon>
        <taxon>Dikarya</taxon>
        <taxon>Basidiomycota</taxon>
        <taxon>Agaricomycotina</taxon>
        <taxon>Agaricomycetes</taxon>
        <taxon>Polyporales</taxon>
        <taxon>Phanerochaetaceae</taxon>
        <taxon>Phlebiopsis</taxon>
    </lineage>
</organism>
<dbReference type="Pfam" id="PF13358">
    <property type="entry name" value="DDE_3"/>
    <property type="match status" value="1"/>
</dbReference>
<feature type="non-terminal residue" evidence="2">
    <location>
        <position position="1"/>
    </location>
</feature>
<protein>
    <recommendedName>
        <fullName evidence="1">Tc1-like transposase DDE domain-containing protein</fullName>
    </recommendedName>
</protein>
<dbReference type="OrthoDB" id="2266637at2759"/>
<evidence type="ECO:0000313" key="3">
    <source>
        <dbReference type="Proteomes" id="UP000053257"/>
    </source>
</evidence>
<evidence type="ECO:0000313" key="2">
    <source>
        <dbReference type="EMBL" id="KIP08377.1"/>
    </source>
</evidence>
<keyword evidence="3" id="KW-1185">Reference proteome</keyword>
<sequence>FIRGQRYSLLPALSMDGIVAMEIFPGSVNKEKFIHWHFVHHQQIAPILSPYPGRNSAVVFDNCAIHHDEEIRRIVVDEYFIPRRKTHLPSSSPDFNPIEQSFHPIKSWLRRHEDEATNANVRPWLIHQAAMTLTPELALPYIKNCGYE</sequence>
<proteinExistence type="predicted"/>
<evidence type="ECO:0000259" key="1">
    <source>
        <dbReference type="Pfam" id="PF13358"/>
    </source>
</evidence>
<feature type="domain" description="Tc1-like transposase DDE" evidence="1">
    <location>
        <begin position="3"/>
        <end position="112"/>
    </location>
</feature>
<dbReference type="Proteomes" id="UP000053257">
    <property type="component" value="Unassembled WGS sequence"/>
</dbReference>
<dbReference type="InterPro" id="IPR036397">
    <property type="entry name" value="RNaseH_sf"/>
</dbReference>
<dbReference type="PANTHER" id="PTHR46564:SF1">
    <property type="entry name" value="TRANSPOSASE"/>
    <property type="match status" value="1"/>
</dbReference>
<dbReference type="InterPro" id="IPR038717">
    <property type="entry name" value="Tc1-like_DDE_dom"/>
</dbReference>
<dbReference type="AlphaFoldDB" id="A0A0C3S9K6"/>
<gene>
    <name evidence="2" type="ORF">PHLGIDRAFT_69431</name>
</gene>
<accession>A0A0C3S9K6</accession>
<dbReference type="EMBL" id="KN840480">
    <property type="protein sequence ID" value="KIP08377.1"/>
    <property type="molecule type" value="Genomic_DNA"/>
</dbReference>
<dbReference type="GO" id="GO:0003676">
    <property type="term" value="F:nucleic acid binding"/>
    <property type="evidence" value="ECO:0007669"/>
    <property type="project" value="InterPro"/>
</dbReference>
<name>A0A0C3S9K6_PHLG1</name>
<dbReference type="HOGENOM" id="CLU_056788_10_2_1"/>
<reference evidence="2 3" key="1">
    <citation type="journal article" date="2014" name="PLoS Genet.">
        <title>Analysis of the Phlebiopsis gigantea genome, transcriptome and secretome provides insight into its pioneer colonization strategies of wood.</title>
        <authorList>
            <person name="Hori C."/>
            <person name="Ishida T."/>
            <person name="Igarashi K."/>
            <person name="Samejima M."/>
            <person name="Suzuki H."/>
            <person name="Master E."/>
            <person name="Ferreira P."/>
            <person name="Ruiz-Duenas F.J."/>
            <person name="Held B."/>
            <person name="Canessa P."/>
            <person name="Larrondo L.F."/>
            <person name="Schmoll M."/>
            <person name="Druzhinina I.S."/>
            <person name="Kubicek C.P."/>
            <person name="Gaskell J.A."/>
            <person name="Kersten P."/>
            <person name="St John F."/>
            <person name="Glasner J."/>
            <person name="Sabat G."/>
            <person name="Splinter BonDurant S."/>
            <person name="Syed K."/>
            <person name="Yadav J."/>
            <person name="Mgbeahuruike A.C."/>
            <person name="Kovalchuk A."/>
            <person name="Asiegbu F.O."/>
            <person name="Lackner G."/>
            <person name="Hoffmeister D."/>
            <person name="Rencoret J."/>
            <person name="Gutierrez A."/>
            <person name="Sun H."/>
            <person name="Lindquist E."/>
            <person name="Barry K."/>
            <person name="Riley R."/>
            <person name="Grigoriev I.V."/>
            <person name="Henrissat B."/>
            <person name="Kues U."/>
            <person name="Berka R.M."/>
            <person name="Martinez A.T."/>
            <person name="Covert S.F."/>
            <person name="Blanchette R.A."/>
            <person name="Cullen D."/>
        </authorList>
    </citation>
    <scope>NUCLEOTIDE SEQUENCE [LARGE SCALE GENOMIC DNA]</scope>
    <source>
        <strain evidence="2 3">11061_1 CR5-6</strain>
    </source>
</reference>
<dbReference type="PANTHER" id="PTHR46564">
    <property type="entry name" value="TRANSPOSASE"/>
    <property type="match status" value="1"/>
</dbReference>